<dbReference type="EMBL" id="UZAF01016912">
    <property type="protein sequence ID" value="VDO35586.1"/>
    <property type="molecule type" value="Genomic_DNA"/>
</dbReference>
<sequence>MVLNVLMQCGAVSHENKLYQLPHSFDDTLLDGLIDSIDLNSKFRYDFHIHSYLSLARYQRPPLETGVMVTFITPVQQTQMGPLTFVDVAPFSFAEMFL</sequence>
<protein>
    <submittedName>
        <fullName evidence="1">Uncharacterized protein</fullName>
    </submittedName>
</protein>
<accession>A0A3P7UL86</accession>
<name>A0A3P7UL86_HAEPC</name>
<gene>
    <name evidence="1" type="ORF">HPLM_LOCUS8696</name>
</gene>
<evidence type="ECO:0000313" key="1">
    <source>
        <dbReference type="EMBL" id="VDO35586.1"/>
    </source>
</evidence>
<reference evidence="1 2" key="1">
    <citation type="submission" date="2018-11" db="EMBL/GenBank/DDBJ databases">
        <authorList>
            <consortium name="Pathogen Informatics"/>
        </authorList>
    </citation>
    <scope>NUCLEOTIDE SEQUENCE [LARGE SCALE GENOMIC DNA]</scope>
    <source>
        <strain evidence="1 2">MHpl1</strain>
    </source>
</reference>
<dbReference type="Proteomes" id="UP000268014">
    <property type="component" value="Unassembled WGS sequence"/>
</dbReference>
<evidence type="ECO:0000313" key="2">
    <source>
        <dbReference type="Proteomes" id="UP000268014"/>
    </source>
</evidence>
<keyword evidence="2" id="KW-1185">Reference proteome</keyword>
<proteinExistence type="predicted"/>
<organism evidence="1 2">
    <name type="scientific">Haemonchus placei</name>
    <name type="common">Barber's pole worm</name>
    <dbReference type="NCBI Taxonomy" id="6290"/>
    <lineage>
        <taxon>Eukaryota</taxon>
        <taxon>Metazoa</taxon>
        <taxon>Ecdysozoa</taxon>
        <taxon>Nematoda</taxon>
        <taxon>Chromadorea</taxon>
        <taxon>Rhabditida</taxon>
        <taxon>Rhabditina</taxon>
        <taxon>Rhabditomorpha</taxon>
        <taxon>Strongyloidea</taxon>
        <taxon>Trichostrongylidae</taxon>
        <taxon>Haemonchus</taxon>
    </lineage>
</organism>
<dbReference type="AlphaFoldDB" id="A0A3P7UL86"/>